<keyword evidence="3" id="KW-0238">DNA-binding</keyword>
<evidence type="ECO:0000313" key="8">
    <source>
        <dbReference type="EMBL" id="QKX60303.1"/>
    </source>
</evidence>
<dbReference type="PANTHER" id="PTHR31845">
    <property type="entry name" value="FINGER DOMAIN PROTEIN, PUTATIVE-RELATED"/>
    <property type="match status" value="1"/>
</dbReference>
<evidence type="ECO:0000259" key="7">
    <source>
        <dbReference type="PROSITE" id="PS50048"/>
    </source>
</evidence>
<dbReference type="InterPro" id="IPR001138">
    <property type="entry name" value="Zn2Cys6_DnaBD"/>
</dbReference>
<protein>
    <recommendedName>
        <fullName evidence="7">Zn(2)-C6 fungal-type domain-containing protein</fullName>
    </recommendedName>
</protein>
<dbReference type="SMART" id="SM00066">
    <property type="entry name" value="GAL4"/>
    <property type="match status" value="1"/>
</dbReference>
<organism evidence="8 9">
    <name type="scientific">Talaromyces rugulosus</name>
    <name type="common">Penicillium rugulosum</name>
    <dbReference type="NCBI Taxonomy" id="121627"/>
    <lineage>
        <taxon>Eukaryota</taxon>
        <taxon>Fungi</taxon>
        <taxon>Dikarya</taxon>
        <taxon>Ascomycota</taxon>
        <taxon>Pezizomycotina</taxon>
        <taxon>Eurotiomycetes</taxon>
        <taxon>Eurotiomycetidae</taxon>
        <taxon>Eurotiales</taxon>
        <taxon>Trichocomaceae</taxon>
        <taxon>Talaromyces</taxon>
        <taxon>Talaromyces sect. Islandici</taxon>
    </lineage>
</organism>
<name>A0A7H8R658_TALRU</name>
<dbReference type="PROSITE" id="PS00463">
    <property type="entry name" value="ZN2_CY6_FUNGAL_1"/>
    <property type="match status" value="1"/>
</dbReference>
<dbReference type="Pfam" id="PF00172">
    <property type="entry name" value="Zn_clus"/>
    <property type="match status" value="1"/>
</dbReference>
<dbReference type="GO" id="GO:0000976">
    <property type="term" value="F:transcription cis-regulatory region binding"/>
    <property type="evidence" value="ECO:0007669"/>
    <property type="project" value="TreeGrafter"/>
</dbReference>
<dbReference type="GeneID" id="55994939"/>
<evidence type="ECO:0000256" key="2">
    <source>
        <dbReference type="ARBA" id="ARBA00023015"/>
    </source>
</evidence>
<dbReference type="KEGG" id="trg:TRUGW13939_07446"/>
<keyword evidence="5" id="KW-0539">Nucleus</keyword>
<accession>A0A7H8R658</accession>
<keyword evidence="4" id="KW-0804">Transcription</keyword>
<feature type="region of interest" description="Disordered" evidence="6">
    <location>
        <begin position="89"/>
        <end position="133"/>
    </location>
</feature>
<feature type="domain" description="Zn(2)-C6 fungal-type" evidence="7">
    <location>
        <begin position="31"/>
        <end position="63"/>
    </location>
</feature>
<evidence type="ECO:0000256" key="4">
    <source>
        <dbReference type="ARBA" id="ARBA00023163"/>
    </source>
</evidence>
<dbReference type="EMBL" id="CP055901">
    <property type="protein sequence ID" value="QKX60303.1"/>
    <property type="molecule type" value="Genomic_DNA"/>
</dbReference>
<dbReference type="InterPro" id="IPR036864">
    <property type="entry name" value="Zn2-C6_fun-type_DNA-bd_sf"/>
</dbReference>
<dbReference type="GO" id="GO:0005634">
    <property type="term" value="C:nucleus"/>
    <property type="evidence" value="ECO:0007669"/>
    <property type="project" value="UniProtKB-SubCell"/>
</dbReference>
<sequence>MQSRKPENAAMALRQSFGDRKLPDITRKITACVACRKLKIKCHMNDNKPPCSRCRSRGLSCTVNKSLQMLLEDDATWKETIEERLDKLERAMMDRPTDPTTSTDTENRMTQSQMPENPVKTSSFNLSKPPQGLESPNTLTLNLSCGLGSFPASSMMNLTFTGDRTYLGHGLDFISCGLLSLETAENLFSYYTKYLDPLIHNVLGDDATLAATRAESSLLTAAICTVAAFCTGSESYQNCLKYFKREVSGKVFASKYSFNDVRALCIGAFWLNEISSALNGLGVRIATELDLHRCITKMPHTKRACYDRTRLYFLVYLCDHHCSLIHGRPPLTRDFSSLKSPEVFLQTRFWTARDLRLVSQVELWSISSHVFSLFGADTENEIATHRSAELHRLNEAYDEWYNKWLDVFTIQRDASNFSPGLFDLYFHSSKLYLFSHVFRGHAQRNSNFTAETEDKTTSFAQSAVESALSIIRCIVDDTETPLQLEKLPLYFATMIAFASVCLVQVLNQQKIASQAKQEEIRCYLQRLVEVLNTSLVVDHPVHPLMSISKSLEVATTVQPHNDNNQTDMEYENDIDFSIFMNEGMNLGYLTGQDGWPMAGPLS</sequence>
<gene>
    <name evidence="8" type="ORF">TRUGW13939_07446</name>
</gene>
<dbReference type="Proteomes" id="UP000509510">
    <property type="component" value="Chromosome IV"/>
</dbReference>
<dbReference type="InterPro" id="IPR051089">
    <property type="entry name" value="prtT"/>
</dbReference>
<evidence type="ECO:0000256" key="5">
    <source>
        <dbReference type="ARBA" id="ARBA00023242"/>
    </source>
</evidence>
<evidence type="ECO:0000256" key="1">
    <source>
        <dbReference type="ARBA" id="ARBA00004123"/>
    </source>
</evidence>
<dbReference type="SUPFAM" id="SSF57701">
    <property type="entry name" value="Zn2/Cys6 DNA-binding domain"/>
    <property type="match status" value="1"/>
</dbReference>
<keyword evidence="9" id="KW-1185">Reference proteome</keyword>
<reference evidence="9" key="1">
    <citation type="submission" date="2020-06" db="EMBL/GenBank/DDBJ databases">
        <title>A chromosome-scale genome assembly of Talaromyces rugulosus W13939.</title>
        <authorList>
            <person name="Wang B."/>
            <person name="Guo L."/>
            <person name="Ye K."/>
            <person name="Wang L."/>
        </authorList>
    </citation>
    <scope>NUCLEOTIDE SEQUENCE [LARGE SCALE GENOMIC DNA]</scope>
    <source>
        <strain evidence="9">W13939</strain>
    </source>
</reference>
<dbReference type="GO" id="GO:0000981">
    <property type="term" value="F:DNA-binding transcription factor activity, RNA polymerase II-specific"/>
    <property type="evidence" value="ECO:0007669"/>
    <property type="project" value="InterPro"/>
</dbReference>
<dbReference type="RefSeq" id="XP_035346480.1">
    <property type="nucleotide sequence ID" value="XM_035490587.1"/>
</dbReference>
<dbReference type="GO" id="GO:0008270">
    <property type="term" value="F:zinc ion binding"/>
    <property type="evidence" value="ECO:0007669"/>
    <property type="project" value="InterPro"/>
</dbReference>
<dbReference type="PROSITE" id="PS50048">
    <property type="entry name" value="ZN2_CY6_FUNGAL_2"/>
    <property type="match status" value="1"/>
</dbReference>
<evidence type="ECO:0000256" key="3">
    <source>
        <dbReference type="ARBA" id="ARBA00023125"/>
    </source>
</evidence>
<feature type="compositionally biased region" description="Polar residues" evidence="6">
    <location>
        <begin position="108"/>
        <end position="133"/>
    </location>
</feature>
<evidence type="ECO:0000256" key="6">
    <source>
        <dbReference type="SAM" id="MobiDB-lite"/>
    </source>
</evidence>
<keyword evidence="2" id="KW-0805">Transcription regulation</keyword>
<comment type="subcellular location">
    <subcellularLocation>
        <location evidence="1">Nucleus</location>
    </subcellularLocation>
</comment>
<evidence type="ECO:0000313" key="9">
    <source>
        <dbReference type="Proteomes" id="UP000509510"/>
    </source>
</evidence>
<dbReference type="Gene3D" id="4.10.240.10">
    <property type="entry name" value="Zn(2)-C6 fungal-type DNA-binding domain"/>
    <property type="match status" value="1"/>
</dbReference>
<proteinExistence type="predicted"/>
<dbReference type="CDD" id="cd12148">
    <property type="entry name" value="fungal_TF_MHR"/>
    <property type="match status" value="1"/>
</dbReference>
<dbReference type="OrthoDB" id="4060227at2759"/>
<dbReference type="PANTHER" id="PTHR31845:SF17">
    <property type="entry name" value="ZN(II)2CYS6 TRANSCRIPTION FACTOR (EUROFUNG)"/>
    <property type="match status" value="1"/>
</dbReference>
<dbReference type="CDD" id="cd00067">
    <property type="entry name" value="GAL4"/>
    <property type="match status" value="1"/>
</dbReference>
<dbReference type="AlphaFoldDB" id="A0A7H8R658"/>